<sequence>MDTSLITASGLIFLGALIMLANILSYQQNIKETDRYTSTQDDKTRHFIRIHHLFMAFFLLGYLGVLYLFMTKVHTLSALFVSIIFLFGAIFVHMSVVIQKRMFRLLQAKNDHLEHERTRLISINNQLQEEIDGRIKAEQSDQKKSNFLSLVSHELRTPLTSIFGFTKLISKGVANLPQSIDGQNIDKIKKRMAENLNIVSNECCRLTRLINNVLDLAKIESGQMEWLDTDICLKDAVESALNSLAGMFVNNAKVYVCIDIPQDAPVVRLDADLFTQVLINIISNAVKFSEEGELSVRMSSHEEGVLLSITDQGQGIPQENLSDIFDKFYIVRSGDTLGEKRQGTGLGLPICQQIIKHYNGRIWAESNIGEGSTFHILLPDAIIVE</sequence>
<accession>A0ABN6EME2</accession>
<proteinExistence type="predicted"/>
<dbReference type="Proteomes" id="UP001053296">
    <property type="component" value="Chromosome"/>
</dbReference>
<evidence type="ECO:0000256" key="5">
    <source>
        <dbReference type="ARBA" id="ARBA00022777"/>
    </source>
</evidence>
<dbReference type="SUPFAM" id="SSF47384">
    <property type="entry name" value="Homodimeric domain of signal transducing histidine kinase"/>
    <property type="match status" value="1"/>
</dbReference>
<dbReference type="RefSeq" id="WP_229593228.1">
    <property type="nucleotide sequence ID" value="NZ_AP024485.1"/>
</dbReference>
<keyword evidence="4" id="KW-0808">Transferase</keyword>
<dbReference type="InterPro" id="IPR003594">
    <property type="entry name" value="HATPase_dom"/>
</dbReference>
<dbReference type="EC" id="2.7.13.3" evidence="2"/>
<evidence type="ECO:0000256" key="3">
    <source>
        <dbReference type="ARBA" id="ARBA00022553"/>
    </source>
</evidence>
<evidence type="ECO:0000259" key="8">
    <source>
        <dbReference type="PROSITE" id="PS50109"/>
    </source>
</evidence>
<gene>
    <name evidence="9" type="ORF">PSDVSF_04600</name>
</gene>
<evidence type="ECO:0000256" key="7">
    <source>
        <dbReference type="SAM" id="Phobius"/>
    </source>
</evidence>
<keyword evidence="7" id="KW-1133">Transmembrane helix</keyword>
<keyword evidence="7" id="KW-0472">Membrane</keyword>
<protein>
    <recommendedName>
        <fullName evidence="2">histidine kinase</fullName>
        <ecNumber evidence="2">2.7.13.3</ecNumber>
    </recommendedName>
</protein>
<dbReference type="PROSITE" id="PS50109">
    <property type="entry name" value="HIS_KIN"/>
    <property type="match status" value="1"/>
</dbReference>
<dbReference type="CDD" id="cd00082">
    <property type="entry name" value="HisKA"/>
    <property type="match status" value="1"/>
</dbReference>
<evidence type="ECO:0000313" key="10">
    <source>
        <dbReference type="Proteomes" id="UP001053296"/>
    </source>
</evidence>
<feature type="transmembrane region" description="Helical" evidence="7">
    <location>
        <begin position="76"/>
        <end position="98"/>
    </location>
</feature>
<dbReference type="SUPFAM" id="SSF55874">
    <property type="entry name" value="ATPase domain of HSP90 chaperone/DNA topoisomerase II/histidine kinase"/>
    <property type="match status" value="1"/>
</dbReference>
<evidence type="ECO:0000256" key="1">
    <source>
        <dbReference type="ARBA" id="ARBA00000085"/>
    </source>
</evidence>
<dbReference type="PANTHER" id="PTHR43711">
    <property type="entry name" value="TWO-COMPONENT HISTIDINE KINASE"/>
    <property type="match status" value="1"/>
</dbReference>
<name>A0ABN6EME2_9BACT</name>
<dbReference type="PRINTS" id="PR00344">
    <property type="entry name" value="BCTRLSENSOR"/>
</dbReference>
<evidence type="ECO:0000256" key="4">
    <source>
        <dbReference type="ARBA" id="ARBA00022679"/>
    </source>
</evidence>
<reference evidence="9" key="1">
    <citation type="journal article" date="2022" name="Arch. Microbiol.">
        <title>Pseudodesulfovibrio sediminis sp. nov., a mesophilic and neutrophilic sulfate-reducing bacterium isolated from sediment of a brackish lake.</title>
        <authorList>
            <person name="Takahashi A."/>
            <person name="Kojima H."/>
            <person name="Watanabe M."/>
            <person name="Fukui M."/>
        </authorList>
    </citation>
    <scope>NUCLEOTIDE SEQUENCE</scope>
    <source>
        <strain evidence="9">SF6</strain>
    </source>
</reference>
<feature type="domain" description="Histidine kinase" evidence="8">
    <location>
        <begin position="150"/>
        <end position="382"/>
    </location>
</feature>
<dbReference type="InterPro" id="IPR003661">
    <property type="entry name" value="HisK_dim/P_dom"/>
</dbReference>
<keyword evidence="7" id="KW-0812">Transmembrane</keyword>
<organism evidence="9 10">
    <name type="scientific">Pseudodesulfovibrio sediminis</name>
    <dbReference type="NCBI Taxonomy" id="2810563"/>
    <lineage>
        <taxon>Bacteria</taxon>
        <taxon>Pseudomonadati</taxon>
        <taxon>Thermodesulfobacteriota</taxon>
        <taxon>Desulfovibrionia</taxon>
        <taxon>Desulfovibrionales</taxon>
        <taxon>Desulfovibrionaceae</taxon>
    </lineage>
</organism>
<dbReference type="InterPro" id="IPR005467">
    <property type="entry name" value="His_kinase_dom"/>
</dbReference>
<dbReference type="InterPro" id="IPR050736">
    <property type="entry name" value="Sensor_HK_Regulatory"/>
</dbReference>
<dbReference type="InterPro" id="IPR004358">
    <property type="entry name" value="Sig_transdc_His_kin-like_C"/>
</dbReference>
<dbReference type="InterPro" id="IPR036097">
    <property type="entry name" value="HisK_dim/P_sf"/>
</dbReference>
<dbReference type="Pfam" id="PF00512">
    <property type="entry name" value="HisKA"/>
    <property type="match status" value="1"/>
</dbReference>
<dbReference type="SMART" id="SM00388">
    <property type="entry name" value="HisKA"/>
    <property type="match status" value="1"/>
</dbReference>
<keyword evidence="3" id="KW-0597">Phosphoprotein</keyword>
<evidence type="ECO:0000313" key="9">
    <source>
        <dbReference type="EMBL" id="BCS87218.1"/>
    </source>
</evidence>
<evidence type="ECO:0000256" key="2">
    <source>
        <dbReference type="ARBA" id="ARBA00012438"/>
    </source>
</evidence>
<keyword evidence="6" id="KW-0902">Two-component regulatory system</keyword>
<feature type="transmembrane region" description="Helical" evidence="7">
    <location>
        <begin position="47"/>
        <end position="70"/>
    </location>
</feature>
<comment type="catalytic activity">
    <reaction evidence="1">
        <text>ATP + protein L-histidine = ADP + protein N-phospho-L-histidine.</text>
        <dbReference type="EC" id="2.7.13.3"/>
    </reaction>
</comment>
<keyword evidence="5" id="KW-0418">Kinase</keyword>
<dbReference type="SMART" id="SM00387">
    <property type="entry name" value="HATPase_c"/>
    <property type="match status" value="1"/>
</dbReference>
<dbReference type="Gene3D" id="1.10.287.130">
    <property type="match status" value="1"/>
</dbReference>
<dbReference type="PANTHER" id="PTHR43711:SF30">
    <property type="entry name" value="HISTIDINE KINASE"/>
    <property type="match status" value="1"/>
</dbReference>
<dbReference type="EMBL" id="AP024485">
    <property type="protein sequence ID" value="BCS87218.1"/>
    <property type="molecule type" value="Genomic_DNA"/>
</dbReference>
<dbReference type="Pfam" id="PF02518">
    <property type="entry name" value="HATPase_c"/>
    <property type="match status" value="1"/>
</dbReference>
<evidence type="ECO:0000256" key="6">
    <source>
        <dbReference type="ARBA" id="ARBA00023012"/>
    </source>
</evidence>
<keyword evidence="10" id="KW-1185">Reference proteome</keyword>
<dbReference type="InterPro" id="IPR036890">
    <property type="entry name" value="HATPase_C_sf"/>
</dbReference>
<dbReference type="Gene3D" id="3.30.565.10">
    <property type="entry name" value="Histidine kinase-like ATPase, C-terminal domain"/>
    <property type="match status" value="1"/>
</dbReference>
<feature type="transmembrane region" description="Helical" evidence="7">
    <location>
        <begin position="6"/>
        <end position="26"/>
    </location>
</feature>